<sequence length="164" mass="18486">MNSHIDGWQEESPTNATYLQMYDDNEVTRFQIAANLARALNEMMSMDSISVFDILYRTQQHLEPNIVIYSLNPNGRCFTCYGCLVDSLNLQSGAKLPVDLQATLIDSPTNFAPGLNVDQSPSNYYLEDVFLSNLPTMPNSVMAYQDNSSWDTWICDECSESNLS</sequence>
<reference evidence="1 2" key="1">
    <citation type="submission" date="2016-12" db="EMBL/GenBank/DDBJ databases">
        <title>The genomes of Aspergillus section Nigri reveals drivers in fungal speciation.</title>
        <authorList>
            <consortium name="DOE Joint Genome Institute"/>
            <person name="Vesth T.C."/>
            <person name="Nybo J."/>
            <person name="Theobald S."/>
            <person name="Brandl J."/>
            <person name="Frisvad J.C."/>
            <person name="Nielsen K.F."/>
            <person name="Lyhne E.K."/>
            <person name="Kogle M.E."/>
            <person name="Kuo A."/>
            <person name="Riley R."/>
            <person name="Clum A."/>
            <person name="Nolan M."/>
            <person name="Lipzen A."/>
            <person name="Salamov A."/>
            <person name="Henrissat B."/>
            <person name="Wiebenga A."/>
            <person name="De Vries R.P."/>
            <person name="Grigoriev I.V."/>
            <person name="Mortensen U.H."/>
            <person name="Andersen M.R."/>
            <person name="Baker S.E."/>
        </authorList>
    </citation>
    <scope>NUCLEOTIDE SEQUENCE [LARGE SCALE GENOMIC DNA]</scope>
    <source>
        <strain evidence="1 2">CBS 115572</strain>
    </source>
</reference>
<evidence type="ECO:0000313" key="2">
    <source>
        <dbReference type="Proteomes" id="UP000246702"/>
    </source>
</evidence>
<accession>A0A317V908</accession>
<protein>
    <submittedName>
        <fullName evidence="1">Uncharacterized protein</fullName>
    </submittedName>
</protein>
<dbReference type="AlphaFoldDB" id="A0A317V908"/>
<dbReference type="GeneID" id="37115640"/>
<dbReference type="EMBL" id="MSFK01000038">
    <property type="protein sequence ID" value="PWY70853.1"/>
    <property type="molecule type" value="Genomic_DNA"/>
</dbReference>
<name>A0A317V908_9EURO</name>
<organism evidence="1 2">
    <name type="scientific">Aspergillus sclerotioniger CBS 115572</name>
    <dbReference type="NCBI Taxonomy" id="1450535"/>
    <lineage>
        <taxon>Eukaryota</taxon>
        <taxon>Fungi</taxon>
        <taxon>Dikarya</taxon>
        <taxon>Ascomycota</taxon>
        <taxon>Pezizomycotina</taxon>
        <taxon>Eurotiomycetes</taxon>
        <taxon>Eurotiomycetidae</taxon>
        <taxon>Eurotiales</taxon>
        <taxon>Aspergillaceae</taxon>
        <taxon>Aspergillus</taxon>
        <taxon>Aspergillus subgen. Circumdati</taxon>
    </lineage>
</organism>
<proteinExistence type="predicted"/>
<comment type="caution">
    <text evidence="1">The sequence shown here is derived from an EMBL/GenBank/DDBJ whole genome shotgun (WGS) entry which is preliminary data.</text>
</comment>
<evidence type="ECO:0000313" key="1">
    <source>
        <dbReference type="EMBL" id="PWY70853.1"/>
    </source>
</evidence>
<gene>
    <name evidence="1" type="ORF">BO94DRAFT_550565</name>
</gene>
<dbReference type="RefSeq" id="XP_025462747.1">
    <property type="nucleotide sequence ID" value="XM_025613497.1"/>
</dbReference>
<keyword evidence="2" id="KW-1185">Reference proteome</keyword>
<dbReference type="Proteomes" id="UP000246702">
    <property type="component" value="Unassembled WGS sequence"/>
</dbReference>